<sequence>MNTVFIIINIAIMLLFIGILIGMQRKYVSFSKRVFAGLGLGILLGAFLQIAYSADSEVVTATTDWYNIVGRGYVRLLMMIVIPLVMVSIIQSIINLEKSSELGKMSAWIIGILVSTAMVAAVVGVTSSSIFNLNADQIEMGQAEQERAESLEETLGSVEGMTTPQKILEFIPSNIFLDMTGERATSVIAVVIFSILVGVAVLGVRRKQPEQAEKFVDIVNTFYTVIMRIVTIILRLAPFGILGLMANTVAQTNVAGIIELGKFVGASYVALIIMFIIHMILLALFGLNPLTYIRKVLPVLSFAFTSRSSAGTIPLTIQVQKESLGVHSGTANMAASFGATIGQNGCAGIYPAMLAVMIAPTQGIDPLSPGFLLPLILIIGISSFGVAGVGGGATFAALIVLSSMNLPVALAGLLITVEPLIDMGRTALNVNDSILSGTITSKIMKKLNIKKYNDKEAINKDIAV</sequence>
<dbReference type="GO" id="GO:0005886">
    <property type="term" value="C:plasma membrane"/>
    <property type="evidence" value="ECO:0007669"/>
    <property type="project" value="TreeGrafter"/>
</dbReference>
<keyword evidence="6" id="KW-0029">Amino-acid transport</keyword>
<comment type="similarity">
    <text evidence="2">Belongs to the dicarboxylate/amino acid:cation symporter (DAACS) (TC 2.A.23) family.</text>
</comment>
<evidence type="ECO:0000256" key="9">
    <source>
        <dbReference type="ARBA" id="ARBA00031293"/>
    </source>
</evidence>
<dbReference type="InterPro" id="IPR001991">
    <property type="entry name" value="Na-dicarboxylate_symporter"/>
</dbReference>
<evidence type="ECO:0000256" key="8">
    <source>
        <dbReference type="ARBA" id="ARBA00023136"/>
    </source>
</evidence>
<dbReference type="GO" id="GO:0015184">
    <property type="term" value="F:L-cystine transmembrane transporter activity"/>
    <property type="evidence" value="ECO:0007669"/>
    <property type="project" value="TreeGrafter"/>
</dbReference>
<keyword evidence="12" id="KW-1185">Reference proteome</keyword>
<dbReference type="SUPFAM" id="SSF118215">
    <property type="entry name" value="Proton glutamate symport protein"/>
    <property type="match status" value="1"/>
</dbReference>
<feature type="transmembrane region" description="Helical" evidence="10">
    <location>
        <begin position="72"/>
        <end position="94"/>
    </location>
</feature>
<evidence type="ECO:0000313" key="12">
    <source>
        <dbReference type="Proteomes" id="UP000435187"/>
    </source>
</evidence>
<feature type="transmembrane region" description="Helical" evidence="10">
    <location>
        <begin position="266"/>
        <end position="287"/>
    </location>
</feature>
<feature type="transmembrane region" description="Helical" evidence="10">
    <location>
        <begin position="106"/>
        <end position="131"/>
    </location>
</feature>
<keyword evidence="5 10" id="KW-0812">Transmembrane</keyword>
<name>A0A6N7QVA1_9BACI</name>
<evidence type="ECO:0000313" key="11">
    <source>
        <dbReference type="EMBL" id="MRI66057.1"/>
    </source>
</evidence>
<dbReference type="AlphaFoldDB" id="A0A6N7QVA1"/>
<keyword evidence="4" id="KW-0813">Transport</keyword>
<proteinExistence type="inferred from homology"/>
<evidence type="ECO:0000256" key="1">
    <source>
        <dbReference type="ARBA" id="ARBA00004141"/>
    </source>
</evidence>
<feature type="transmembrane region" description="Helical" evidence="10">
    <location>
        <begin position="34"/>
        <end position="52"/>
    </location>
</feature>
<feature type="transmembrane region" description="Helical" evidence="10">
    <location>
        <begin position="371"/>
        <end position="389"/>
    </location>
</feature>
<dbReference type="PANTHER" id="PTHR42865:SF5">
    <property type="entry name" value="L-CYSTINE TRANSPORTER TCYP"/>
    <property type="match status" value="1"/>
</dbReference>
<reference evidence="11 12" key="1">
    <citation type="submission" date="2019-10" db="EMBL/GenBank/DDBJ databases">
        <title>Gracilibacillus salitolerans sp. nov., a moderate halophile isolated from a saline soil in northwest China.</title>
        <authorList>
            <person name="Gan L."/>
        </authorList>
    </citation>
    <scope>NUCLEOTIDE SEQUENCE [LARGE SCALE GENOMIC DNA]</scope>
    <source>
        <strain evidence="11 12">TP2-8</strain>
    </source>
</reference>
<dbReference type="GO" id="GO:0015293">
    <property type="term" value="F:symporter activity"/>
    <property type="evidence" value="ECO:0007669"/>
    <property type="project" value="InterPro"/>
</dbReference>
<protein>
    <recommendedName>
        <fullName evidence="3">L-cystine uptake protein TcyP</fullName>
    </recommendedName>
    <alternativeName>
        <fullName evidence="9">Transporter of cystine TcyP</fullName>
    </alternativeName>
</protein>
<evidence type="ECO:0000256" key="6">
    <source>
        <dbReference type="ARBA" id="ARBA00022970"/>
    </source>
</evidence>
<dbReference type="PANTHER" id="PTHR42865">
    <property type="entry name" value="PROTON/GLUTAMATE-ASPARTATE SYMPORTER"/>
    <property type="match status" value="1"/>
</dbReference>
<keyword evidence="7 10" id="KW-1133">Transmembrane helix</keyword>
<dbReference type="RefSeq" id="WP_153834825.1">
    <property type="nucleotide sequence ID" value="NZ_JBHUMW010000021.1"/>
</dbReference>
<evidence type="ECO:0000256" key="3">
    <source>
        <dbReference type="ARBA" id="ARBA00022031"/>
    </source>
</evidence>
<dbReference type="PRINTS" id="PR00173">
    <property type="entry name" value="EDTRNSPORT"/>
</dbReference>
<feature type="transmembrane region" description="Helical" evidence="10">
    <location>
        <begin position="6"/>
        <end position="22"/>
    </location>
</feature>
<gene>
    <name evidence="11" type="ORF">GH885_06825</name>
</gene>
<dbReference type="Gene3D" id="1.10.3860.10">
    <property type="entry name" value="Sodium:dicarboxylate symporter"/>
    <property type="match status" value="1"/>
</dbReference>
<evidence type="ECO:0000256" key="2">
    <source>
        <dbReference type="ARBA" id="ARBA00006148"/>
    </source>
</evidence>
<comment type="subcellular location">
    <subcellularLocation>
        <location evidence="1">Membrane</location>
        <topology evidence="1">Multi-pass membrane protein</topology>
    </subcellularLocation>
</comment>
<dbReference type="EMBL" id="WJEE01000011">
    <property type="protein sequence ID" value="MRI66057.1"/>
    <property type="molecule type" value="Genomic_DNA"/>
</dbReference>
<dbReference type="Proteomes" id="UP000435187">
    <property type="component" value="Unassembled WGS sequence"/>
</dbReference>
<accession>A0A6N7QVA1</accession>
<feature type="transmembrane region" description="Helical" evidence="10">
    <location>
        <begin position="225"/>
        <end position="246"/>
    </location>
</feature>
<dbReference type="Pfam" id="PF00375">
    <property type="entry name" value="SDF"/>
    <property type="match status" value="1"/>
</dbReference>
<evidence type="ECO:0000256" key="10">
    <source>
        <dbReference type="SAM" id="Phobius"/>
    </source>
</evidence>
<feature type="transmembrane region" description="Helical" evidence="10">
    <location>
        <begin position="395"/>
        <end position="415"/>
    </location>
</feature>
<evidence type="ECO:0000256" key="5">
    <source>
        <dbReference type="ARBA" id="ARBA00022692"/>
    </source>
</evidence>
<keyword evidence="8 10" id="KW-0472">Membrane</keyword>
<organism evidence="11 12">
    <name type="scientific">Gracilibacillus thailandensis</name>
    <dbReference type="NCBI Taxonomy" id="563735"/>
    <lineage>
        <taxon>Bacteria</taxon>
        <taxon>Bacillati</taxon>
        <taxon>Bacillota</taxon>
        <taxon>Bacilli</taxon>
        <taxon>Bacillales</taxon>
        <taxon>Bacillaceae</taxon>
        <taxon>Gracilibacillus</taxon>
    </lineage>
</organism>
<evidence type="ECO:0000256" key="4">
    <source>
        <dbReference type="ARBA" id="ARBA00022448"/>
    </source>
</evidence>
<evidence type="ECO:0000256" key="7">
    <source>
        <dbReference type="ARBA" id="ARBA00022989"/>
    </source>
</evidence>
<dbReference type="InterPro" id="IPR036458">
    <property type="entry name" value="Na:dicarbo_symporter_sf"/>
</dbReference>
<comment type="caution">
    <text evidence="11">The sequence shown here is derived from an EMBL/GenBank/DDBJ whole genome shotgun (WGS) entry which is preliminary data.</text>
</comment>
<feature type="transmembrane region" description="Helical" evidence="10">
    <location>
        <begin position="184"/>
        <end position="204"/>
    </location>
</feature>